<reference evidence="12" key="1">
    <citation type="journal article" date="2019" name="Int. J. Syst. Evol. Microbiol.">
        <title>The Global Catalogue of Microorganisms (GCM) 10K type strain sequencing project: providing services to taxonomists for standard genome sequencing and annotation.</title>
        <authorList>
            <consortium name="The Broad Institute Genomics Platform"/>
            <consortium name="The Broad Institute Genome Sequencing Center for Infectious Disease"/>
            <person name="Wu L."/>
            <person name="Ma J."/>
        </authorList>
    </citation>
    <scope>NUCLEOTIDE SEQUENCE [LARGE SCALE GENOMIC DNA]</scope>
    <source>
        <strain evidence="12">CCUG 59189</strain>
    </source>
</reference>
<comment type="catalytic activity">
    <reaction evidence="1">
        <text>ATP + protein L-histidine = ADP + protein N-phospho-L-histidine.</text>
        <dbReference type="EC" id="2.7.13.3"/>
    </reaction>
</comment>
<evidence type="ECO:0000256" key="5">
    <source>
        <dbReference type="ARBA" id="ARBA00022741"/>
    </source>
</evidence>
<comment type="caution">
    <text evidence="11">The sequence shown here is derived from an EMBL/GenBank/DDBJ whole genome shotgun (WGS) entry which is preliminary data.</text>
</comment>
<feature type="domain" description="Histidine kinase" evidence="10">
    <location>
        <begin position="293"/>
        <end position="504"/>
    </location>
</feature>
<dbReference type="Proteomes" id="UP001597262">
    <property type="component" value="Unassembled WGS sequence"/>
</dbReference>
<protein>
    <recommendedName>
        <fullName evidence="2">histidine kinase</fullName>
        <ecNumber evidence="2">2.7.13.3</ecNumber>
    </recommendedName>
</protein>
<dbReference type="InterPro" id="IPR005467">
    <property type="entry name" value="His_kinase_dom"/>
</dbReference>
<keyword evidence="4" id="KW-0808">Transferase</keyword>
<dbReference type="PRINTS" id="PR00344">
    <property type="entry name" value="BCTRLSENSOR"/>
</dbReference>
<evidence type="ECO:0000256" key="3">
    <source>
        <dbReference type="ARBA" id="ARBA00022553"/>
    </source>
</evidence>
<evidence type="ECO:0000256" key="8">
    <source>
        <dbReference type="ARBA" id="ARBA00023012"/>
    </source>
</evidence>
<dbReference type="SUPFAM" id="SSF55874">
    <property type="entry name" value="ATPase domain of HSP90 chaperone/DNA topoisomerase II/histidine kinase"/>
    <property type="match status" value="1"/>
</dbReference>
<feature type="transmembrane region" description="Helical" evidence="9">
    <location>
        <begin position="116"/>
        <end position="139"/>
    </location>
</feature>
<keyword evidence="7 11" id="KW-0067">ATP-binding</keyword>
<keyword evidence="9" id="KW-1133">Transmembrane helix</keyword>
<dbReference type="PANTHER" id="PTHR43065">
    <property type="entry name" value="SENSOR HISTIDINE KINASE"/>
    <property type="match status" value="1"/>
</dbReference>
<feature type="transmembrane region" description="Helical" evidence="9">
    <location>
        <begin position="159"/>
        <end position="184"/>
    </location>
</feature>
<dbReference type="GO" id="GO:0005524">
    <property type="term" value="F:ATP binding"/>
    <property type="evidence" value="ECO:0007669"/>
    <property type="project" value="UniProtKB-KW"/>
</dbReference>
<feature type="transmembrane region" description="Helical" evidence="9">
    <location>
        <begin position="243"/>
        <end position="264"/>
    </location>
</feature>
<sequence>MFIFSMSILFVGIAIISFTQRKYSKATLFLLFMGLSYLIVISSIIIYLSKDAYYYNSLYQYFGIVRSLQNQLMFLPISRYTLIRMLNISSMAFLYFGLTSAIFFTFRLKPVWERRILFLVALPTALQVVIYDPSFYKWLYYQLYPELTSPQSIKTAYNIIHIFTLTCNSSYIAAGIGLFIYTFLHTPKVRQIRSSILMIIICYASVQVTYYYINFWAPDILVIVSKAADFIRFKPINLSGNPFMYTLLPDIAILCLTISLYGIYKYARIQKSIKNHEMVISRNIDSAALTTRVFSHYMKNELLAILAQTEFLEQLCEESPNVVEEIKVIEQRCKRIYERLDEVHHNTLKNKLELKPICLNKLTENLLNEMLPQLKNVNVNFMPSPVEPMILADPYYFSQAVENIVSNAIDALDRVPEKERRIDISITIRNKWVEMSITDNGSGIADENLEHIFQPFFSTKPTSKSWGMGLSLCHNIITSQDGKLTVTSREGEGASFHIVMPLIDANI</sequence>
<evidence type="ECO:0000313" key="11">
    <source>
        <dbReference type="EMBL" id="MFD1178259.1"/>
    </source>
</evidence>
<evidence type="ECO:0000256" key="1">
    <source>
        <dbReference type="ARBA" id="ARBA00000085"/>
    </source>
</evidence>
<evidence type="ECO:0000256" key="4">
    <source>
        <dbReference type="ARBA" id="ARBA00022679"/>
    </source>
</evidence>
<keyword evidence="9" id="KW-0472">Membrane</keyword>
<evidence type="ECO:0000259" key="10">
    <source>
        <dbReference type="PROSITE" id="PS50109"/>
    </source>
</evidence>
<name>A0ABW3S167_9BACL</name>
<dbReference type="InterPro" id="IPR036890">
    <property type="entry name" value="HATPase_C_sf"/>
</dbReference>
<gene>
    <name evidence="11" type="ORF">ACFQ3W_18445</name>
</gene>
<dbReference type="EC" id="2.7.13.3" evidence="2"/>
<dbReference type="CDD" id="cd00075">
    <property type="entry name" value="HATPase"/>
    <property type="match status" value="1"/>
</dbReference>
<dbReference type="PROSITE" id="PS50109">
    <property type="entry name" value="HIS_KIN"/>
    <property type="match status" value="1"/>
</dbReference>
<dbReference type="EMBL" id="JBHTLM010000015">
    <property type="protein sequence ID" value="MFD1178259.1"/>
    <property type="molecule type" value="Genomic_DNA"/>
</dbReference>
<evidence type="ECO:0000256" key="6">
    <source>
        <dbReference type="ARBA" id="ARBA00022777"/>
    </source>
</evidence>
<dbReference type="PANTHER" id="PTHR43065:SF10">
    <property type="entry name" value="PEROXIDE STRESS-ACTIVATED HISTIDINE KINASE MAK3"/>
    <property type="match status" value="1"/>
</dbReference>
<evidence type="ECO:0000256" key="2">
    <source>
        <dbReference type="ARBA" id="ARBA00012438"/>
    </source>
</evidence>
<keyword evidence="12" id="KW-1185">Reference proteome</keyword>
<feature type="transmembrane region" description="Helical" evidence="9">
    <location>
        <begin position="28"/>
        <end position="48"/>
    </location>
</feature>
<dbReference type="Pfam" id="PF02518">
    <property type="entry name" value="HATPase_c"/>
    <property type="match status" value="1"/>
</dbReference>
<evidence type="ECO:0000256" key="7">
    <source>
        <dbReference type="ARBA" id="ARBA00022840"/>
    </source>
</evidence>
<dbReference type="InterPro" id="IPR003594">
    <property type="entry name" value="HATPase_dom"/>
</dbReference>
<evidence type="ECO:0000256" key="9">
    <source>
        <dbReference type="SAM" id="Phobius"/>
    </source>
</evidence>
<dbReference type="Gene3D" id="3.30.565.10">
    <property type="entry name" value="Histidine kinase-like ATPase, C-terminal domain"/>
    <property type="match status" value="1"/>
</dbReference>
<accession>A0ABW3S167</accession>
<keyword evidence="3" id="KW-0597">Phosphoprotein</keyword>
<organism evidence="11 12">
    <name type="scientific">Paenibacillus puldeungensis</name>
    <dbReference type="NCBI Taxonomy" id="696536"/>
    <lineage>
        <taxon>Bacteria</taxon>
        <taxon>Bacillati</taxon>
        <taxon>Bacillota</taxon>
        <taxon>Bacilli</taxon>
        <taxon>Bacillales</taxon>
        <taxon>Paenibacillaceae</taxon>
        <taxon>Paenibacillus</taxon>
    </lineage>
</organism>
<keyword evidence="8" id="KW-0902">Two-component regulatory system</keyword>
<keyword evidence="5" id="KW-0547">Nucleotide-binding</keyword>
<feature type="transmembrane region" description="Helical" evidence="9">
    <location>
        <begin position="196"/>
        <end position="213"/>
    </location>
</feature>
<proteinExistence type="predicted"/>
<keyword evidence="6" id="KW-0418">Kinase</keyword>
<evidence type="ECO:0000313" key="12">
    <source>
        <dbReference type="Proteomes" id="UP001597262"/>
    </source>
</evidence>
<keyword evidence="9" id="KW-0812">Transmembrane</keyword>
<dbReference type="InterPro" id="IPR004358">
    <property type="entry name" value="Sig_transdc_His_kin-like_C"/>
</dbReference>
<feature type="transmembrane region" description="Helical" evidence="9">
    <location>
        <begin position="82"/>
        <end position="104"/>
    </location>
</feature>
<dbReference type="SMART" id="SM00387">
    <property type="entry name" value="HATPase_c"/>
    <property type="match status" value="1"/>
</dbReference>